<evidence type="ECO:0000313" key="3">
    <source>
        <dbReference type="EMBL" id="QHU28220.1"/>
    </source>
</evidence>
<name>A0A6C0LD06_9ZZZZ</name>
<reference evidence="3" key="1">
    <citation type="journal article" date="2020" name="Nature">
        <title>Giant virus diversity and host interactions through global metagenomics.</title>
        <authorList>
            <person name="Schulz F."/>
            <person name="Roux S."/>
            <person name="Paez-Espino D."/>
            <person name="Jungbluth S."/>
            <person name="Walsh D.A."/>
            <person name="Denef V.J."/>
            <person name="McMahon K.D."/>
            <person name="Konstantinidis K.T."/>
            <person name="Eloe-Fadrosh E.A."/>
            <person name="Kyrpides N.C."/>
            <person name="Woyke T."/>
        </authorList>
    </citation>
    <scope>NUCLEOTIDE SEQUENCE</scope>
    <source>
        <strain evidence="3">GVMAG-M-3300027770-73</strain>
    </source>
</reference>
<organism evidence="3">
    <name type="scientific">viral metagenome</name>
    <dbReference type="NCBI Taxonomy" id="1070528"/>
    <lineage>
        <taxon>unclassified sequences</taxon>
        <taxon>metagenomes</taxon>
        <taxon>organismal metagenomes</taxon>
    </lineage>
</organism>
<evidence type="ECO:0000256" key="1">
    <source>
        <dbReference type="SAM" id="MobiDB-lite"/>
    </source>
</evidence>
<keyword evidence="2" id="KW-0472">Membrane</keyword>
<feature type="transmembrane region" description="Helical" evidence="2">
    <location>
        <begin position="7"/>
        <end position="26"/>
    </location>
</feature>
<protein>
    <submittedName>
        <fullName evidence="3">Uncharacterized protein</fullName>
    </submittedName>
</protein>
<feature type="compositionally biased region" description="Low complexity" evidence="1">
    <location>
        <begin position="138"/>
        <end position="160"/>
    </location>
</feature>
<dbReference type="AlphaFoldDB" id="A0A6C0LD06"/>
<dbReference type="EMBL" id="MN740471">
    <property type="protein sequence ID" value="QHU28220.1"/>
    <property type="molecule type" value="Genomic_DNA"/>
</dbReference>
<sequence length="393" mass="42780">MHIILKHGLLIFLTILFVLLIGYSILGMRRKEAFGGMAKEVVNNMYSANVNFENNIYSILIVNAKQASVATFYTNPVTIATMSNITTVTFMGESSDSLWNNATATISIDNTQKTYTVTCILSDNSVMTFTGPMDDSDTSNNDSSNSDSSNSDSSNNSNTDYENYNHYDGSSYPSIFYGPNGASAKIMNTSGSVTIVFTDSTGKTTIYYSKKNDASADNKITQTTYHGVNGGTATITAGKNGQYVVKVVRPDGTTTIYYPSNSNSDSFTTMPAQNPTPQNWQSWADWFNQSESQSESQNSQNQYSNYLPQGIPASAIPSGNEDLYILKSEVVPPVCPMCPTANCPPSDKKCPPCPACARCPEPAFECKKVPNYNTINDDMLPQPIIPGYSTFGM</sequence>
<proteinExistence type="predicted"/>
<accession>A0A6C0LD06</accession>
<keyword evidence="2" id="KW-1133">Transmembrane helix</keyword>
<evidence type="ECO:0000256" key="2">
    <source>
        <dbReference type="SAM" id="Phobius"/>
    </source>
</evidence>
<keyword evidence="2" id="KW-0812">Transmembrane</keyword>
<feature type="region of interest" description="Disordered" evidence="1">
    <location>
        <begin position="131"/>
        <end position="164"/>
    </location>
</feature>